<organism evidence="2">
    <name type="scientific">Corethron hystrix</name>
    <dbReference type="NCBI Taxonomy" id="216773"/>
    <lineage>
        <taxon>Eukaryota</taxon>
        <taxon>Sar</taxon>
        <taxon>Stramenopiles</taxon>
        <taxon>Ochrophyta</taxon>
        <taxon>Bacillariophyta</taxon>
        <taxon>Coscinodiscophyceae</taxon>
        <taxon>Corethrophycidae</taxon>
        <taxon>Corethrales</taxon>
        <taxon>Corethraceae</taxon>
        <taxon>Corethron</taxon>
    </lineage>
</organism>
<reference evidence="2" key="1">
    <citation type="submission" date="2021-01" db="EMBL/GenBank/DDBJ databases">
        <authorList>
            <person name="Corre E."/>
            <person name="Pelletier E."/>
            <person name="Niang G."/>
            <person name="Scheremetjew M."/>
            <person name="Finn R."/>
            <person name="Kale V."/>
            <person name="Holt S."/>
            <person name="Cochrane G."/>
            <person name="Meng A."/>
            <person name="Brown T."/>
            <person name="Cohen L."/>
        </authorList>
    </citation>
    <scope>NUCLEOTIDE SEQUENCE</scope>
    <source>
        <strain evidence="2">308</strain>
    </source>
</reference>
<keyword evidence="1" id="KW-0732">Signal</keyword>
<dbReference type="PANTHER" id="PTHR34133">
    <property type="entry name" value="OS07G0633000 PROTEIN"/>
    <property type="match status" value="1"/>
</dbReference>
<feature type="signal peptide" evidence="1">
    <location>
        <begin position="1"/>
        <end position="17"/>
    </location>
</feature>
<proteinExistence type="predicted"/>
<evidence type="ECO:0008006" key="3">
    <source>
        <dbReference type="Google" id="ProtNLM"/>
    </source>
</evidence>
<sequence>MFISLLAIFALAICTDASRSVSYASSRPRHRLPTSTACFAAGTPSRPLSPEDQRIRAKILNRRGDHFDLNPFAGKIEFGATSVLRTRLDGADAPSVAAWLRDPAAVAGSIWDDKTLLDGADLWRLNVMRLQFVSLALAPTVDVRMYTEERERGPAFVVQSRGFDPNVEILGMGVDAASLGIEIRVCGELRAAGDGSGLEGRIGFMTSGLLPPPMRLLPPPALKAASGVINGQIMNFAKRSFEKGARAEYEKFRQSNSIKPKM</sequence>
<gene>
    <name evidence="2" type="ORF">CHYS00102_LOCUS8647</name>
</gene>
<name>A0A7S1FQZ3_9STRA</name>
<feature type="chain" id="PRO_5030991557" description="START domain-containing protein" evidence="1">
    <location>
        <begin position="18"/>
        <end position="262"/>
    </location>
</feature>
<dbReference type="AlphaFoldDB" id="A0A7S1FQZ3"/>
<evidence type="ECO:0000256" key="1">
    <source>
        <dbReference type="SAM" id="SignalP"/>
    </source>
</evidence>
<evidence type="ECO:0000313" key="2">
    <source>
        <dbReference type="EMBL" id="CAD8881460.1"/>
    </source>
</evidence>
<dbReference type="EMBL" id="HBFR01011983">
    <property type="protein sequence ID" value="CAD8881460.1"/>
    <property type="molecule type" value="Transcribed_RNA"/>
</dbReference>
<accession>A0A7S1FQZ3</accession>
<dbReference type="PANTHER" id="PTHR34133:SF8">
    <property type="entry name" value="OS07G0633000 PROTEIN"/>
    <property type="match status" value="1"/>
</dbReference>
<dbReference type="InterPro" id="IPR018971">
    <property type="entry name" value="DUF1997"/>
</dbReference>
<protein>
    <recommendedName>
        <fullName evidence="3">START domain-containing protein</fullName>
    </recommendedName>
</protein>
<dbReference type="Pfam" id="PF09366">
    <property type="entry name" value="DUF1997"/>
    <property type="match status" value="1"/>
</dbReference>